<keyword evidence="2" id="KW-0805">Transcription regulation</keyword>
<dbReference type="AlphaFoldDB" id="A0A7J6E5L4"/>
<comment type="subcellular location">
    <subcellularLocation>
        <location evidence="1">Nucleus</location>
    </subcellularLocation>
</comment>
<feature type="region of interest" description="Disordered" evidence="6">
    <location>
        <begin position="295"/>
        <end position="318"/>
    </location>
</feature>
<dbReference type="EMBL" id="JAATIP010000290">
    <property type="protein sequence ID" value="KAF4353743.1"/>
    <property type="molecule type" value="Genomic_DNA"/>
</dbReference>
<dbReference type="GO" id="GO:0009751">
    <property type="term" value="P:response to salicylic acid"/>
    <property type="evidence" value="ECO:0007669"/>
    <property type="project" value="UniProtKB-ARBA"/>
</dbReference>
<dbReference type="Proteomes" id="UP000525078">
    <property type="component" value="Unassembled WGS sequence"/>
</dbReference>
<dbReference type="GO" id="GO:0003700">
    <property type="term" value="F:DNA-binding transcription factor activity"/>
    <property type="evidence" value="ECO:0007669"/>
    <property type="project" value="InterPro"/>
</dbReference>
<evidence type="ECO:0000313" key="10">
    <source>
        <dbReference type="EMBL" id="KAF4387698.1"/>
    </source>
</evidence>
<dbReference type="EMBL" id="JAATIQ010000077">
    <property type="protein sequence ID" value="KAF4387698.1"/>
    <property type="molecule type" value="Genomic_DNA"/>
</dbReference>
<dbReference type="SUPFAM" id="SSF118290">
    <property type="entry name" value="WRKY DNA-binding domain"/>
    <property type="match status" value="1"/>
</dbReference>
<evidence type="ECO:0000256" key="1">
    <source>
        <dbReference type="ARBA" id="ARBA00004123"/>
    </source>
</evidence>
<dbReference type="Gene3D" id="2.20.25.80">
    <property type="entry name" value="WRKY domain"/>
    <property type="match status" value="1"/>
</dbReference>
<evidence type="ECO:0000259" key="7">
    <source>
        <dbReference type="PROSITE" id="PS50811"/>
    </source>
</evidence>
<dbReference type="EMBL" id="JAATIP010000258">
    <property type="protein sequence ID" value="KAF4356042.1"/>
    <property type="molecule type" value="Genomic_DNA"/>
</dbReference>
<dbReference type="InterPro" id="IPR036576">
    <property type="entry name" value="WRKY_dom_sf"/>
</dbReference>
<dbReference type="PANTHER" id="PTHR31429:SF3">
    <property type="entry name" value="WRKY TRANSCRIPTION FACTOR 40-RELATED"/>
    <property type="match status" value="1"/>
</dbReference>
<dbReference type="GO" id="GO:0050832">
    <property type="term" value="P:defense response to fungus"/>
    <property type="evidence" value="ECO:0007669"/>
    <property type="project" value="UniProtKB-ARBA"/>
</dbReference>
<evidence type="ECO:0000313" key="9">
    <source>
        <dbReference type="EMBL" id="KAF4356042.1"/>
    </source>
</evidence>
<evidence type="ECO:0000256" key="2">
    <source>
        <dbReference type="ARBA" id="ARBA00023015"/>
    </source>
</evidence>
<sequence>MLDLLCQFETLSKSSNLVWVNSISSKAIMDYSSYVDTSLDLNCKPNYSRDLYDAALPPPPPPPKKELESKFIDFGMKLGAKQENTSALVEELNRVSAENKKLTEMLTMMCENYNSLRNQLAEYMNKNPVEKELSPSKKRKSESSNNNSNNIITTNGNSESSSTDEESCKKPREEEPIKAKVWKTCVRTEATDTSLIVKDGYQWRKYGQKVTRDNPSPRAYFKCSFAPSCPVKKKVQRSVDDQSILVATYEGEHNHPQPSQMEATSGQNRGMALSSVPCSTNSISSSVGPNITLDFTKPKSGNDNTKSAKPARTESPDVRKFLVDQMASSLTKDPNFTAALAAAISGRIYQQKSS</sequence>
<dbReference type="PANTHER" id="PTHR31429">
    <property type="entry name" value="WRKY TRANSCRIPTION FACTOR 36-RELATED"/>
    <property type="match status" value="1"/>
</dbReference>
<feature type="compositionally biased region" description="Low complexity" evidence="6">
    <location>
        <begin position="143"/>
        <end position="161"/>
    </location>
</feature>
<comment type="caution">
    <text evidence="8">The sequence shown here is derived from an EMBL/GenBank/DDBJ whole genome shotgun (WGS) entry which is preliminary data.</text>
</comment>
<dbReference type="PROSITE" id="PS50811">
    <property type="entry name" value="WRKY"/>
    <property type="match status" value="1"/>
</dbReference>
<evidence type="ECO:0000256" key="4">
    <source>
        <dbReference type="ARBA" id="ARBA00023163"/>
    </source>
</evidence>
<dbReference type="SMART" id="SM00774">
    <property type="entry name" value="WRKY"/>
    <property type="match status" value="1"/>
</dbReference>
<dbReference type="InterPro" id="IPR003657">
    <property type="entry name" value="WRKY_dom"/>
</dbReference>
<dbReference type="GO" id="GO:0031347">
    <property type="term" value="P:regulation of defense response"/>
    <property type="evidence" value="ECO:0007669"/>
    <property type="project" value="UniProtKB-ARBA"/>
</dbReference>
<protein>
    <recommendedName>
        <fullName evidence="7">WRKY domain-containing protein</fullName>
    </recommendedName>
</protein>
<dbReference type="GO" id="GO:0002237">
    <property type="term" value="P:response to molecule of bacterial origin"/>
    <property type="evidence" value="ECO:0007669"/>
    <property type="project" value="UniProtKB-ARBA"/>
</dbReference>
<feature type="domain" description="WRKY" evidence="7">
    <location>
        <begin position="192"/>
        <end position="258"/>
    </location>
</feature>
<accession>A0A7J6E5L4</accession>
<evidence type="ECO:0000256" key="3">
    <source>
        <dbReference type="ARBA" id="ARBA00023125"/>
    </source>
</evidence>
<keyword evidence="3" id="KW-0238">DNA-binding</keyword>
<keyword evidence="5" id="KW-0539">Nucleus</keyword>
<feature type="region of interest" description="Disordered" evidence="6">
    <location>
        <begin position="252"/>
        <end position="274"/>
    </location>
</feature>
<dbReference type="Pfam" id="PF03106">
    <property type="entry name" value="WRKY"/>
    <property type="match status" value="1"/>
</dbReference>
<evidence type="ECO:0000256" key="6">
    <source>
        <dbReference type="SAM" id="MobiDB-lite"/>
    </source>
</evidence>
<organism evidence="8 11">
    <name type="scientific">Cannabis sativa</name>
    <name type="common">Hemp</name>
    <name type="synonym">Marijuana</name>
    <dbReference type="NCBI Taxonomy" id="3483"/>
    <lineage>
        <taxon>Eukaryota</taxon>
        <taxon>Viridiplantae</taxon>
        <taxon>Streptophyta</taxon>
        <taxon>Embryophyta</taxon>
        <taxon>Tracheophyta</taxon>
        <taxon>Spermatophyta</taxon>
        <taxon>Magnoliopsida</taxon>
        <taxon>eudicotyledons</taxon>
        <taxon>Gunneridae</taxon>
        <taxon>Pentapetalae</taxon>
        <taxon>rosids</taxon>
        <taxon>fabids</taxon>
        <taxon>Rosales</taxon>
        <taxon>Cannabaceae</taxon>
        <taxon>Cannabis</taxon>
    </lineage>
</organism>
<dbReference type="GO" id="GO:0043565">
    <property type="term" value="F:sequence-specific DNA binding"/>
    <property type="evidence" value="ECO:0007669"/>
    <property type="project" value="InterPro"/>
</dbReference>
<keyword evidence="4" id="KW-0804">Transcription</keyword>
<dbReference type="GO" id="GO:0005634">
    <property type="term" value="C:nucleus"/>
    <property type="evidence" value="ECO:0007669"/>
    <property type="project" value="UniProtKB-SubCell"/>
</dbReference>
<evidence type="ECO:0000313" key="11">
    <source>
        <dbReference type="Proteomes" id="UP000525078"/>
    </source>
</evidence>
<feature type="region of interest" description="Disordered" evidence="6">
    <location>
        <begin position="128"/>
        <end position="173"/>
    </location>
</feature>
<name>A0A7J6E5L4_CANSA</name>
<gene>
    <name evidence="8" type="ORF">F8388_024312</name>
    <name evidence="9" type="ORF">F8388_026045</name>
    <name evidence="10" type="ORF">G4B88_004025</name>
</gene>
<evidence type="ECO:0000256" key="5">
    <source>
        <dbReference type="ARBA" id="ARBA00023242"/>
    </source>
</evidence>
<evidence type="ECO:0000313" key="12">
    <source>
        <dbReference type="Proteomes" id="UP000583929"/>
    </source>
</evidence>
<dbReference type="Proteomes" id="UP000583929">
    <property type="component" value="Unassembled WGS sequence"/>
</dbReference>
<dbReference type="InterPro" id="IPR044810">
    <property type="entry name" value="WRKY_plant"/>
</dbReference>
<feature type="compositionally biased region" description="Polar residues" evidence="6">
    <location>
        <begin position="256"/>
        <end position="268"/>
    </location>
</feature>
<dbReference type="FunFam" id="2.20.25.80:FF:000008">
    <property type="entry name" value="WRKY transcription factor 40"/>
    <property type="match status" value="1"/>
</dbReference>
<evidence type="ECO:0000313" key="8">
    <source>
        <dbReference type="EMBL" id="KAF4353743.1"/>
    </source>
</evidence>
<proteinExistence type="predicted"/>
<dbReference type="GO" id="GO:0042742">
    <property type="term" value="P:defense response to bacterium"/>
    <property type="evidence" value="ECO:0007669"/>
    <property type="project" value="UniProtKB-ARBA"/>
</dbReference>
<reference evidence="11 12" key="1">
    <citation type="journal article" date="2020" name="bioRxiv">
        <title>Sequence and annotation of 42 cannabis genomes reveals extensive copy number variation in cannabinoid synthesis and pathogen resistance genes.</title>
        <authorList>
            <person name="Mckernan K.J."/>
            <person name="Helbert Y."/>
            <person name="Kane L.T."/>
            <person name="Ebling H."/>
            <person name="Zhang L."/>
            <person name="Liu B."/>
            <person name="Eaton Z."/>
            <person name="Mclaughlin S."/>
            <person name="Kingan S."/>
            <person name="Baybayan P."/>
            <person name="Concepcion G."/>
            <person name="Jordan M."/>
            <person name="Riva A."/>
            <person name="Barbazuk W."/>
            <person name="Harkins T."/>
        </authorList>
    </citation>
    <scope>NUCLEOTIDE SEQUENCE [LARGE SCALE GENOMIC DNA]</scope>
    <source>
        <strain evidence="11 12">cv. Jamaican Lion 4</strain>
        <strain evidence="10">Father</strain>
        <strain evidence="8">Mother</strain>
        <tissue evidence="8">Leaf</tissue>
    </source>
</reference>
<keyword evidence="12" id="KW-1185">Reference proteome</keyword>